<dbReference type="AlphaFoldDB" id="A0A1B1U9F3"/>
<keyword evidence="3" id="KW-1185">Reference proteome</keyword>
<evidence type="ECO:0000256" key="1">
    <source>
        <dbReference type="SAM" id="MobiDB-lite"/>
    </source>
</evidence>
<gene>
    <name evidence="2" type="ORF">LMTR13_03185</name>
</gene>
<evidence type="ECO:0000313" key="2">
    <source>
        <dbReference type="EMBL" id="ANV99325.1"/>
    </source>
</evidence>
<dbReference type="EMBL" id="CP016428">
    <property type="protein sequence ID" value="ANV99325.1"/>
    <property type="molecule type" value="Genomic_DNA"/>
</dbReference>
<sequence length="182" mass="20781">MRTKIAAIIDELRSQKIGLVLAHQKLRGQIEDTNVISSLENCAIKMVNVGMGEVDYFSKLLDIPVDRMKNLPRGHFATDIRWEGTSIMSVPKAKLPFRMMTADEERALQLRMKKLYGVETRKADQKEEVPSPRLLPDKTDKAPEEGLRRVSLYTLPVNTDRPVISQPEEPETDPSKPSKWKR</sequence>
<accession>A0A1B1U9F3</accession>
<name>A0A1B1U9F3_9BRAD</name>
<evidence type="ECO:0000313" key="3">
    <source>
        <dbReference type="Proteomes" id="UP000092839"/>
    </source>
</evidence>
<proteinExistence type="predicted"/>
<organism evidence="2 3">
    <name type="scientific">Bradyrhizobium icense</name>
    <dbReference type="NCBI Taxonomy" id="1274631"/>
    <lineage>
        <taxon>Bacteria</taxon>
        <taxon>Pseudomonadati</taxon>
        <taxon>Pseudomonadota</taxon>
        <taxon>Alphaproteobacteria</taxon>
        <taxon>Hyphomicrobiales</taxon>
        <taxon>Nitrobacteraceae</taxon>
        <taxon>Bradyrhizobium</taxon>
    </lineage>
</organism>
<reference evidence="2 3" key="1">
    <citation type="submission" date="2016-07" db="EMBL/GenBank/DDBJ databases">
        <title>Complete genome sequence of Bradyrhizobium icense LMTR 13T, a potential inoculant strain isolated from lima bean (Phaseolus lunatus) in Peru.</title>
        <authorList>
            <person name="Ormeno-Orrillo E."/>
            <person name="Duran D."/>
            <person name="Rogel M.A."/>
            <person name="Rey L."/>
            <person name="Imperial J."/>
            <person name="Ruiz-Argueso T."/>
            <person name="Martinez-Romero E."/>
        </authorList>
    </citation>
    <scope>NUCLEOTIDE SEQUENCE [LARGE SCALE GENOMIC DNA]</scope>
    <source>
        <strain evidence="2 3">LMTR 13</strain>
    </source>
</reference>
<dbReference type="Proteomes" id="UP000092839">
    <property type="component" value="Chromosome"/>
</dbReference>
<dbReference type="STRING" id="1274631.LMTR13_03185"/>
<dbReference type="KEGG" id="bic:LMTR13_03185"/>
<protein>
    <submittedName>
        <fullName evidence="2">Uncharacterized protein</fullName>
    </submittedName>
</protein>
<feature type="compositionally biased region" description="Basic and acidic residues" evidence="1">
    <location>
        <begin position="120"/>
        <end position="148"/>
    </location>
</feature>
<feature type="region of interest" description="Disordered" evidence="1">
    <location>
        <begin position="120"/>
        <end position="182"/>
    </location>
</feature>
<dbReference type="RefSeq" id="WP_065726635.1">
    <property type="nucleotide sequence ID" value="NZ_CP016428.1"/>
</dbReference>